<dbReference type="InterPro" id="IPR013083">
    <property type="entry name" value="Znf_RING/FYVE/PHD"/>
</dbReference>
<evidence type="ECO:0000313" key="8">
    <source>
        <dbReference type="Proteomes" id="UP001244341"/>
    </source>
</evidence>
<feature type="domain" description="RING-type" evidence="4">
    <location>
        <begin position="9"/>
        <end position="57"/>
    </location>
</feature>
<dbReference type="Proteomes" id="UP001244341">
    <property type="component" value="Chromosome 1b"/>
</dbReference>
<feature type="compositionally biased region" description="Low complexity" evidence="3">
    <location>
        <begin position="448"/>
        <end position="459"/>
    </location>
</feature>
<dbReference type="InterPro" id="IPR000571">
    <property type="entry name" value="Znf_CCCH"/>
</dbReference>
<accession>A0ABY8TMI9</accession>
<feature type="compositionally biased region" description="Low complexity" evidence="3">
    <location>
        <begin position="521"/>
        <end position="532"/>
    </location>
</feature>
<name>A0ABY8TMI9_TETOB</name>
<evidence type="ECO:0000313" key="7">
    <source>
        <dbReference type="EMBL" id="WIA09608.1"/>
    </source>
</evidence>
<dbReference type="EMBL" id="CP126208">
    <property type="protein sequence ID" value="WIA09608.1"/>
    <property type="molecule type" value="Genomic_DNA"/>
</dbReference>
<dbReference type="PANTHER" id="PTHR12603">
    <property type="entry name" value="CCR4-NOT TRANSCRIPTION COMPLEX RELATED"/>
    <property type="match status" value="1"/>
</dbReference>
<keyword evidence="2" id="KW-0479">Metal-binding</keyword>
<sequence length="685" mass="69472">MSDHEEMDCPLCMDPLDATDQAINFCQCGYKMCLWCWNQLMETASREALPGRCPNCRTEYDKEKITMAQLDPDVVQKEQQRRKEQQSKKRSVADGHHRPPRALGQVRVVQRNLVYAVGMPLSICREDVLADRHYFGQFGRIKKVSVNRSTPFSQVQKSGPSGSAYVTYYRPEDALRCIEAVDGSVWEGKSIKACFGTTKYCNAFLKGVPCNNSDCLYLHDIAEAGDSFSKEDMMANGVVSGRSTFFDMVHPTCTKEATAHAHAVLSSMGSGGSSSGGGAGPSAGGGGGSAAAGACASGRPATQPMAITGARRSSSSTPWAAAAGDSGAVASPSRPGAAAMMAAAGRWGSAPKATPPAALPLNSPLADVEWPSLGDAIPDAPKHALDGQPGVAAAAGPGHASAAADAAAASPLPQQPPQQSLFGGAAAGGLSPLLGFRTHTPPQQQLFGPPGAAPPGAASSSGGFDINAFFEGPYVGAGSVGSAAAGAGSLFGGSLMGTSPMAHSPMASATPTASGLGGAARGSSDGAALSSRKQSRWGFAQQPQQQQQQSTPLAGPAGVPAPVTPGLQQQPGMRTPPGFAEPAPATPGAPMASGFGGFGGGGGGAFAGQQHAASFFKSLLPGVNVHVAASPPTPPGIGMAPPVVGVAGVAPFPMSGPPAAAPNPGLALLQQLQRGQQQQLHHQHH</sequence>
<gene>
    <name evidence="7" type="ORF">OEZ85_009000</name>
</gene>
<dbReference type="CDD" id="cd16618">
    <property type="entry name" value="mRING-HC-C4C4_CNOT4"/>
    <property type="match status" value="1"/>
</dbReference>
<dbReference type="PROSITE" id="PS50102">
    <property type="entry name" value="RRM"/>
    <property type="match status" value="1"/>
</dbReference>
<keyword evidence="2" id="KW-0863">Zinc-finger</keyword>
<feature type="region of interest" description="Disordered" evidence="3">
    <location>
        <begin position="77"/>
        <end position="101"/>
    </location>
</feature>
<dbReference type="PROSITE" id="PS50089">
    <property type="entry name" value="ZF_RING_2"/>
    <property type="match status" value="1"/>
</dbReference>
<dbReference type="InterPro" id="IPR000504">
    <property type="entry name" value="RRM_dom"/>
</dbReference>
<dbReference type="InterPro" id="IPR039515">
    <property type="entry name" value="NOT4_mRING-HC-C4C4"/>
</dbReference>
<dbReference type="Pfam" id="PF14570">
    <property type="entry name" value="zf-RING_4"/>
    <property type="match status" value="1"/>
</dbReference>
<organism evidence="7 8">
    <name type="scientific">Tetradesmus obliquus</name>
    <name type="common">Green alga</name>
    <name type="synonym">Acutodesmus obliquus</name>
    <dbReference type="NCBI Taxonomy" id="3088"/>
    <lineage>
        <taxon>Eukaryota</taxon>
        <taxon>Viridiplantae</taxon>
        <taxon>Chlorophyta</taxon>
        <taxon>core chlorophytes</taxon>
        <taxon>Chlorophyceae</taxon>
        <taxon>CS clade</taxon>
        <taxon>Sphaeropleales</taxon>
        <taxon>Scenedesmaceae</taxon>
        <taxon>Tetradesmus</taxon>
    </lineage>
</organism>
<feature type="domain" description="C3H1-type" evidence="6">
    <location>
        <begin position="195"/>
        <end position="222"/>
    </location>
</feature>
<evidence type="ECO:0000256" key="2">
    <source>
        <dbReference type="PROSITE-ProRule" id="PRU00723"/>
    </source>
</evidence>
<protein>
    <recommendedName>
        <fullName evidence="9">RING-type domain-containing protein</fullName>
    </recommendedName>
</protein>
<feature type="compositionally biased region" description="Gly residues" evidence="3">
    <location>
        <begin position="269"/>
        <end position="290"/>
    </location>
</feature>
<dbReference type="PANTHER" id="PTHR12603:SF0">
    <property type="entry name" value="CCR4-NOT TRANSCRIPTION COMPLEX SUBUNIT 4"/>
    <property type="match status" value="1"/>
</dbReference>
<keyword evidence="2" id="KW-0862">Zinc</keyword>
<feature type="compositionally biased region" description="Low complexity" evidence="3">
    <location>
        <begin position="387"/>
        <end position="436"/>
    </location>
</feature>
<dbReference type="InterPro" id="IPR001841">
    <property type="entry name" value="Znf_RING"/>
</dbReference>
<evidence type="ECO:0000259" key="6">
    <source>
        <dbReference type="PROSITE" id="PS50103"/>
    </source>
</evidence>
<dbReference type="SUPFAM" id="SSF57850">
    <property type="entry name" value="RING/U-box"/>
    <property type="match status" value="1"/>
</dbReference>
<feature type="region of interest" description="Disordered" evidence="3">
    <location>
        <begin position="266"/>
        <end position="333"/>
    </location>
</feature>
<feature type="compositionally biased region" description="Low complexity" evidence="3">
    <location>
        <begin position="541"/>
        <end position="567"/>
    </location>
</feature>
<feature type="compositionally biased region" description="Low complexity" evidence="3">
    <location>
        <begin position="320"/>
        <end position="333"/>
    </location>
</feature>
<dbReference type="Gene3D" id="3.30.40.10">
    <property type="entry name" value="Zinc/RING finger domain, C3HC4 (zinc finger)"/>
    <property type="match status" value="1"/>
</dbReference>
<proteinExistence type="predicted"/>
<keyword evidence="8" id="KW-1185">Reference proteome</keyword>
<keyword evidence="1" id="KW-0694">RNA-binding</keyword>
<feature type="zinc finger region" description="C3H1-type" evidence="2">
    <location>
        <begin position="195"/>
        <end position="222"/>
    </location>
</feature>
<dbReference type="InterPro" id="IPR035979">
    <property type="entry name" value="RBD_domain_sf"/>
</dbReference>
<feature type="compositionally biased region" description="Basic and acidic residues" evidence="3">
    <location>
        <begin position="77"/>
        <end position="97"/>
    </location>
</feature>
<evidence type="ECO:0000259" key="5">
    <source>
        <dbReference type="PROSITE" id="PS50102"/>
    </source>
</evidence>
<dbReference type="CDD" id="cd12438">
    <property type="entry name" value="RRM_CNOT4"/>
    <property type="match status" value="1"/>
</dbReference>
<reference evidence="7 8" key="1">
    <citation type="submission" date="2023-05" db="EMBL/GenBank/DDBJ databases">
        <title>A 100% complete, gapless, phased diploid assembly of the Scenedesmus obliquus UTEX 3031 genome.</title>
        <authorList>
            <person name="Biondi T.C."/>
            <person name="Hanschen E.R."/>
            <person name="Kwon T."/>
            <person name="Eng W."/>
            <person name="Kruse C.P.S."/>
            <person name="Koehler S.I."/>
            <person name="Kunde Y."/>
            <person name="Gleasner C.D."/>
            <person name="You Mak K.T."/>
            <person name="Polle J."/>
            <person name="Hovde B.T."/>
            <person name="Starkenburg S.R."/>
        </authorList>
    </citation>
    <scope>NUCLEOTIDE SEQUENCE [LARGE SCALE GENOMIC DNA]</scope>
    <source>
        <strain evidence="7 8">DOE0152z</strain>
    </source>
</reference>
<feature type="region of interest" description="Disordered" evidence="3">
    <location>
        <begin position="377"/>
        <end position="459"/>
    </location>
</feature>
<dbReference type="PROSITE" id="PS50103">
    <property type="entry name" value="ZF_C3H1"/>
    <property type="match status" value="1"/>
</dbReference>
<evidence type="ECO:0000256" key="3">
    <source>
        <dbReference type="SAM" id="MobiDB-lite"/>
    </source>
</evidence>
<dbReference type="InterPro" id="IPR039780">
    <property type="entry name" value="Mot2"/>
</dbReference>
<dbReference type="Gene3D" id="3.30.70.330">
    <property type="match status" value="1"/>
</dbReference>
<evidence type="ECO:0008006" key="9">
    <source>
        <dbReference type="Google" id="ProtNLM"/>
    </source>
</evidence>
<feature type="region of interest" description="Disordered" evidence="3">
    <location>
        <begin position="502"/>
        <end position="596"/>
    </location>
</feature>
<evidence type="ECO:0000259" key="4">
    <source>
        <dbReference type="PROSITE" id="PS50089"/>
    </source>
</evidence>
<dbReference type="InterPro" id="IPR003954">
    <property type="entry name" value="RRM_euk-type"/>
</dbReference>
<dbReference type="SUPFAM" id="SSF54928">
    <property type="entry name" value="RNA-binding domain, RBD"/>
    <property type="match status" value="1"/>
</dbReference>
<evidence type="ECO:0000256" key="1">
    <source>
        <dbReference type="PROSITE-ProRule" id="PRU00176"/>
    </source>
</evidence>
<dbReference type="InterPro" id="IPR012677">
    <property type="entry name" value="Nucleotide-bd_a/b_plait_sf"/>
</dbReference>
<dbReference type="InterPro" id="IPR034261">
    <property type="entry name" value="CNOT4_RRM"/>
</dbReference>
<dbReference type="Pfam" id="PF00076">
    <property type="entry name" value="RRM_1"/>
    <property type="match status" value="1"/>
</dbReference>
<feature type="domain" description="RRM" evidence="5">
    <location>
        <begin position="112"/>
        <end position="198"/>
    </location>
</feature>
<dbReference type="SMART" id="SM00361">
    <property type="entry name" value="RRM_1"/>
    <property type="match status" value="1"/>
</dbReference>